<evidence type="ECO:0000259" key="2">
    <source>
        <dbReference type="PROSITE" id="PS50125"/>
    </source>
</evidence>
<keyword evidence="4" id="KW-1185">Reference proteome</keyword>
<feature type="transmembrane region" description="Helical" evidence="1">
    <location>
        <begin position="87"/>
        <end position="107"/>
    </location>
</feature>
<keyword evidence="1" id="KW-1133">Transmembrane helix</keyword>
<dbReference type="InterPro" id="IPR050697">
    <property type="entry name" value="Adenylyl/Guanylyl_Cyclase_3/4"/>
</dbReference>
<evidence type="ECO:0000313" key="4">
    <source>
        <dbReference type="Proteomes" id="UP000837803"/>
    </source>
</evidence>
<proteinExistence type="predicted"/>
<dbReference type="PROSITE" id="PS50125">
    <property type="entry name" value="GUANYLATE_CYCLASE_2"/>
    <property type="match status" value="1"/>
</dbReference>
<name>A0ABM9B4Z0_9BACT</name>
<dbReference type="PANTHER" id="PTHR43081">
    <property type="entry name" value="ADENYLATE CYCLASE, TERMINAL-DIFFERENTIATION SPECIFIC-RELATED"/>
    <property type="match status" value="1"/>
</dbReference>
<keyword evidence="1" id="KW-0812">Transmembrane</keyword>
<keyword evidence="1" id="KW-0472">Membrane</keyword>
<evidence type="ECO:0000313" key="3">
    <source>
        <dbReference type="EMBL" id="CAH1002455.1"/>
    </source>
</evidence>
<evidence type="ECO:0000256" key="1">
    <source>
        <dbReference type="SAM" id="Phobius"/>
    </source>
</evidence>
<protein>
    <recommendedName>
        <fullName evidence="2">Guanylate cyclase domain-containing protein</fullName>
    </recommendedName>
</protein>
<accession>A0ABM9B4Z0</accession>
<sequence length="362" mass="40766">MSVLGRRLVFWAQLVTTWTLAFVLFGFLRNFGWPKASGFDPSYSNSFGLHLALGLVVGTVYFLIELLMKRRIFRRLSFGRWAGLKLIMHFLLALGLFSLAVLLYPVFGGEVRVGLTFQEVLFSRLLLVALVYFSVISLAITLFTLMNQKLGPGILPNMLRGKYHHPRTEERIFLFIDLRSSTTIAEQLGHVRFSRLIQDCFADVTDAVTRYRAEIYQYVGDEVILCWTSAAGLRDNNCVEAYFHFMRTLDNHAAHYEREYGLQPVFKAGAHLGETTVAEVGIIKRELAYHGDVLNTAARIQSKCNELGELLLISPALHEALPLGDDYTAQTFAPVKLVGKADAMPVIGLRRRRPHGVAPTLL</sequence>
<dbReference type="SUPFAM" id="SSF55073">
    <property type="entry name" value="Nucleotide cyclase"/>
    <property type="match status" value="1"/>
</dbReference>
<dbReference type="RefSeq" id="WP_238752290.1">
    <property type="nucleotide sequence ID" value="NZ_CAKLPZ010000005.1"/>
</dbReference>
<dbReference type="Proteomes" id="UP000837803">
    <property type="component" value="Unassembled WGS sequence"/>
</dbReference>
<dbReference type="EMBL" id="CAKLPZ010000005">
    <property type="protein sequence ID" value="CAH1002455.1"/>
    <property type="molecule type" value="Genomic_DNA"/>
</dbReference>
<organism evidence="3 4">
    <name type="scientific">Neolewinella maritima</name>
    <dbReference type="NCBI Taxonomy" id="1383882"/>
    <lineage>
        <taxon>Bacteria</taxon>
        <taxon>Pseudomonadati</taxon>
        <taxon>Bacteroidota</taxon>
        <taxon>Saprospiria</taxon>
        <taxon>Saprospirales</taxon>
        <taxon>Lewinellaceae</taxon>
        <taxon>Neolewinella</taxon>
    </lineage>
</organism>
<dbReference type="PANTHER" id="PTHR43081:SF1">
    <property type="entry name" value="ADENYLATE CYCLASE, TERMINAL-DIFFERENTIATION SPECIFIC"/>
    <property type="match status" value="1"/>
</dbReference>
<feature type="domain" description="Guanylate cyclase" evidence="2">
    <location>
        <begin position="172"/>
        <end position="301"/>
    </location>
</feature>
<dbReference type="InterPro" id="IPR001054">
    <property type="entry name" value="A/G_cyclase"/>
</dbReference>
<dbReference type="Gene3D" id="3.30.70.1230">
    <property type="entry name" value="Nucleotide cyclase"/>
    <property type="match status" value="1"/>
</dbReference>
<dbReference type="InterPro" id="IPR029787">
    <property type="entry name" value="Nucleotide_cyclase"/>
</dbReference>
<feature type="transmembrane region" description="Helical" evidence="1">
    <location>
        <begin position="127"/>
        <end position="146"/>
    </location>
</feature>
<comment type="caution">
    <text evidence="3">The sequence shown here is derived from an EMBL/GenBank/DDBJ whole genome shotgun (WGS) entry which is preliminary data.</text>
</comment>
<reference evidence="3" key="1">
    <citation type="submission" date="2021-12" db="EMBL/GenBank/DDBJ databases">
        <authorList>
            <person name="Rodrigo-Torres L."/>
            <person name="Arahal R. D."/>
            <person name="Lucena T."/>
        </authorList>
    </citation>
    <scope>NUCLEOTIDE SEQUENCE</scope>
    <source>
        <strain evidence="3">CECT 8419</strain>
    </source>
</reference>
<feature type="transmembrane region" description="Helical" evidence="1">
    <location>
        <begin position="47"/>
        <end position="67"/>
    </location>
</feature>
<dbReference type="CDD" id="cd07302">
    <property type="entry name" value="CHD"/>
    <property type="match status" value="1"/>
</dbReference>
<feature type="transmembrane region" description="Helical" evidence="1">
    <location>
        <begin position="7"/>
        <end position="27"/>
    </location>
</feature>
<dbReference type="Pfam" id="PF00211">
    <property type="entry name" value="Guanylate_cyc"/>
    <property type="match status" value="1"/>
</dbReference>
<gene>
    <name evidence="3" type="ORF">LEM8419_03334</name>
</gene>